<accession>A0ABR2DV29</accession>
<keyword evidence="2" id="KW-1185">Reference proteome</keyword>
<reference evidence="1 2" key="1">
    <citation type="journal article" date="2024" name="G3 (Bethesda)">
        <title>Genome assembly of Hibiscus sabdariffa L. provides insights into metabolisms of medicinal natural products.</title>
        <authorList>
            <person name="Kim T."/>
        </authorList>
    </citation>
    <scope>NUCLEOTIDE SEQUENCE [LARGE SCALE GENOMIC DNA]</scope>
    <source>
        <strain evidence="1">TK-2024</strain>
        <tissue evidence="1">Old leaves</tissue>
    </source>
</reference>
<evidence type="ECO:0000313" key="2">
    <source>
        <dbReference type="Proteomes" id="UP001472677"/>
    </source>
</evidence>
<protein>
    <submittedName>
        <fullName evidence="1">Uncharacterized protein</fullName>
    </submittedName>
</protein>
<organism evidence="1 2">
    <name type="scientific">Hibiscus sabdariffa</name>
    <name type="common">roselle</name>
    <dbReference type="NCBI Taxonomy" id="183260"/>
    <lineage>
        <taxon>Eukaryota</taxon>
        <taxon>Viridiplantae</taxon>
        <taxon>Streptophyta</taxon>
        <taxon>Embryophyta</taxon>
        <taxon>Tracheophyta</taxon>
        <taxon>Spermatophyta</taxon>
        <taxon>Magnoliopsida</taxon>
        <taxon>eudicotyledons</taxon>
        <taxon>Gunneridae</taxon>
        <taxon>Pentapetalae</taxon>
        <taxon>rosids</taxon>
        <taxon>malvids</taxon>
        <taxon>Malvales</taxon>
        <taxon>Malvaceae</taxon>
        <taxon>Malvoideae</taxon>
        <taxon>Hibiscus</taxon>
    </lineage>
</organism>
<name>A0ABR2DV29_9ROSI</name>
<comment type="caution">
    <text evidence="1">The sequence shown here is derived from an EMBL/GenBank/DDBJ whole genome shotgun (WGS) entry which is preliminary data.</text>
</comment>
<proteinExistence type="predicted"/>
<evidence type="ECO:0000313" key="1">
    <source>
        <dbReference type="EMBL" id="KAK8547450.1"/>
    </source>
</evidence>
<dbReference type="EMBL" id="JBBPBM010000022">
    <property type="protein sequence ID" value="KAK8547450.1"/>
    <property type="molecule type" value="Genomic_DNA"/>
</dbReference>
<dbReference type="Proteomes" id="UP001472677">
    <property type="component" value="Unassembled WGS sequence"/>
</dbReference>
<sequence length="109" mass="12531">MAEQALTKRVKGFSVTKHTNDDVVQRVDGWVRWMHGNVELFDGLDFKLNEEEEDEHKATVQRRVKCGKAGMHLESLAWSPAAVGEHIALHAFAWTIQSRERGWCRLMQS</sequence>
<gene>
    <name evidence="1" type="ORF">V6N12_031587</name>
</gene>